<dbReference type="AlphaFoldDB" id="A0A9Q1FSJ6"/>
<proteinExistence type="predicted"/>
<protein>
    <recommendedName>
        <fullName evidence="3">HMG domain-containing protein</fullName>
    </recommendedName>
</protein>
<name>A0A9Q1FSJ6_SYNKA</name>
<reference evidence="1" key="1">
    <citation type="journal article" date="2023" name="Science">
        <title>Genome structures resolve the early diversification of teleost fishes.</title>
        <authorList>
            <person name="Parey E."/>
            <person name="Louis A."/>
            <person name="Montfort J."/>
            <person name="Bouchez O."/>
            <person name="Roques C."/>
            <person name="Iampietro C."/>
            <person name="Lluch J."/>
            <person name="Castinel A."/>
            <person name="Donnadieu C."/>
            <person name="Desvignes T."/>
            <person name="Floi Bucao C."/>
            <person name="Jouanno E."/>
            <person name="Wen M."/>
            <person name="Mejri S."/>
            <person name="Dirks R."/>
            <person name="Jansen H."/>
            <person name="Henkel C."/>
            <person name="Chen W.J."/>
            <person name="Zahm M."/>
            <person name="Cabau C."/>
            <person name="Klopp C."/>
            <person name="Thompson A.W."/>
            <person name="Robinson-Rechavi M."/>
            <person name="Braasch I."/>
            <person name="Lecointre G."/>
            <person name="Bobe J."/>
            <person name="Postlethwait J.H."/>
            <person name="Berthelot C."/>
            <person name="Roest Crollius H."/>
            <person name="Guiguen Y."/>
        </authorList>
    </citation>
    <scope>NUCLEOTIDE SEQUENCE</scope>
    <source>
        <strain evidence="1">WJC10195</strain>
    </source>
</reference>
<evidence type="ECO:0008006" key="3">
    <source>
        <dbReference type="Google" id="ProtNLM"/>
    </source>
</evidence>
<keyword evidence="2" id="KW-1185">Reference proteome</keyword>
<gene>
    <name evidence="1" type="ORF">SKAU_G00142710</name>
</gene>
<organism evidence="1 2">
    <name type="scientific">Synaphobranchus kaupii</name>
    <name type="common">Kaup's arrowtooth eel</name>
    <dbReference type="NCBI Taxonomy" id="118154"/>
    <lineage>
        <taxon>Eukaryota</taxon>
        <taxon>Metazoa</taxon>
        <taxon>Chordata</taxon>
        <taxon>Craniata</taxon>
        <taxon>Vertebrata</taxon>
        <taxon>Euteleostomi</taxon>
        <taxon>Actinopterygii</taxon>
        <taxon>Neopterygii</taxon>
        <taxon>Teleostei</taxon>
        <taxon>Anguilliformes</taxon>
        <taxon>Synaphobranchidae</taxon>
        <taxon>Synaphobranchus</taxon>
    </lineage>
</organism>
<dbReference type="Proteomes" id="UP001152622">
    <property type="component" value="Chromosome 4"/>
</dbReference>
<comment type="caution">
    <text evidence="1">The sequence shown here is derived from an EMBL/GenBank/DDBJ whole genome shotgun (WGS) entry which is preliminary data.</text>
</comment>
<sequence length="187" mass="21238">MHPLLILIIGNVLKTLDSRAVTQLFPVRNRACECGASFAKQPVASGQVRLYSQSETRSCQTHHYACSNPAGLGRLEFDGFEKFLINMGTYLVHHDITRDYMFHFLYSGTSMYNFHNSWMEILTDCGTTDTLPYKKFRWAWHAYLNLLDIPAAEGFYCAQCRDNPRFVGNCIHIGGSTTALIARNMLV</sequence>
<evidence type="ECO:0000313" key="1">
    <source>
        <dbReference type="EMBL" id="KAJ8365440.1"/>
    </source>
</evidence>
<dbReference type="EMBL" id="JAINUF010000004">
    <property type="protein sequence ID" value="KAJ8365440.1"/>
    <property type="molecule type" value="Genomic_DNA"/>
</dbReference>
<dbReference type="OrthoDB" id="10071442at2759"/>
<accession>A0A9Q1FSJ6</accession>
<evidence type="ECO:0000313" key="2">
    <source>
        <dbReference type="Proteomes" id="UP001152622"/>
    </source>
</evidence>